<gene>
    <name evidence="3" type="ORF">Cabys_2419</name>
    <name evidence="4" type="ORF">Calab_3488</name>
</gene>
<dbReference type="PROSITE" id="PS51257">
    <property type="entry name" value="PROKAR_LIPOPROTEIN"/>
    <property type="match status" value="1"/>
</dbReference>
<feature type="region of interest" description="Disordered" evidence="1">
    <location>
        <begin position="103"/>
        <end position="125"/>
    </location>
</feature>
<accession>H1XWW1</accession>
<evidence type="ECO:0000256" key="1">
    <source>
        <dbReference type="SAM" id="MobiDB-lite"/>
    </source>
</evidence>
<keyword evidence="5" id="KW-1185">Reference proteome</keyword>
<name>H1XWW1_CALAY</name>
<organism evidence="4 5">
    <name type="scientific">Caldithrix abyssi DSM 13497</name>
    <dbReference type="NCBI Taxonomy" id="880073"/>
    <lineage>
        <taxon>Bacteria</taxon>
        <taxon>Pseudomonadati</taxon>
        <taxon>Calditrichota</taxon>
        <taxon>Calditrichia</taxon>
        <taxon>Calditrichales</taxon>
        <taxon>Calditrichaceae</taxon>
        <taxon>Caldithrix</taxon>
    </lineage>
</organism>
<dbReference type="RefSeq" id="WP_006930572.1">
    <property type="nucleotide sequence ID" value="NZ_CM001402.1"/>
</dbReference>
<protein>
    <submittedName>
        <fullName evidence="4">YHS domain-containing protein</fullName>
    </submittedName>
</protein>
<dbReference type="AlphaFoldDB" id="H1XWW1"/>
<evidence type="ECO:0000313" key="3">
    <source>
        <dbReference type="EMBL" id="APF19168.1"/>
    </source>
</evidence>
<evidence type="ECO:0000313" key="4">
    <source>
        <dbReference type="EMBL" id="EHO43087.1"/>
    </source>
</evidence>
<dbReference type="KEGG" id="caby:Cabys_2419"/>
<dbReference type="STRING" id="880073.Cabys_2419"/>
<proteinExistence type="predicted"/>
<dbReference type="OrthoDB" id="678327at2"/>
<dbReference type="SMART" id="SM00746">
    <property type="entry name" value="TRASH"/>
    <property type="match status" value="1"/>
</dbReference>
<dbReference type="Proteomes" id="UP000004671">
    <property type="component" value="Chromosome"/>
</dbReference>
<dbReference type="EMBL" id="CP018099">
    <property type="protein sequence ID" value="APF19168.1"/>
    <property type="molecule type" value="Genomic_DNA"/>
</dbReference>
<evidence type="ECO:0000313" key="6">
    <source>
        <dbReference type="Proteomes" id="UP000183868"/>
    </source>
</evidence>
<dbReference type="EMBL" id="CM001402">
    <property type="protein sequence ID" value="EHO43087.1"/>
    <property type="molecule type" value="Genomic_DNA"/>
</dbReference>
<dbReference type="PaxDb" id="880073-Calab_3488"/>
<dbReference type="HOGENOM" id="CLU_1988502_0_0_0"/>
<reference evidence="4 5" key="1">
    <citation type="submission" date="2011-09" db="EMBL/GenBank/DDBJ databases">
        <title>The permanent draft genome of Caldithrix abyssi DSM 13497.</title>
        <authorList>
            <consortium name="US DOE Joint Genome Institute (JGI-PGF)"/>
            <person name="Lucas S."/>
            <person name="Han J."/>
            <person name="Lapidus A."/>
            <person name="Bruce D."/>
            <person name="Goodwin L."/>
            <person name="Pitluck S."/>
            <person name="Peters L."/>
            <person name="Kyrpides N."/>
            <person name="Mavromatis K."/>
            <person name="Ivanova N."/>
            <person name="Mikhailova N."/>
            <person name="Chertkov O."/>
            <person name="Detter J.C."/>
            <person name="Tapia R."/>
            <person name="Han C."/>
            <person name="Land M."/>
            <person name="Hauser L."/>
            <person name="Markowitz V."/>
            <person name="Cheng J.-F."/>
            <person name="Hugenholtz P."/>
            <person name="Woyke T."/>
            <person name="Wu D."/>
            <person name="Spring S."/>
            <person name="Brambilla E."/>
            <person name="Klenk H.-P."/>
            <person name="Eisen J.A."/>
        </authorList>
    </citation>
    <scope>NUCLEOTIDE SEQUENCE [LARGE SCALE GENOMIC DNA]</scope>
    <source>
        <strain evidence="4 5">DSM 13497</strain>
    </source>
</reference>
<sequence>MRYFIILTAAVALLLGCEKQEKAEQTVQEQPQTVEQAKFKLAELETNICPACGMILKTDAEVADTVHYADKVYGFCGPKCVDTFKANPEKTLAALHERMEKMEGMHKEGEHEEGHEHMHNENDPH</sequence>
<dbReference type="InterPro" id="IPR011017">
    <property type="entry name" value="TRASH_dom"/>
</dbReference>
<evidence type="ECO:0000313" key="5">
    <source>
        <dbReference type="Proteomes" id="UP000004671"/>
    </source>
</evidence>
<reference evidence="3 6" key="2">
    <citation type="submission" date="2016-11" db="EMBL/GenBank/DDBJ databases">
        <title>Genomic analysis of Caldithrix abyssi and proposal of a novel bacterial phylum Caldithrichaeota.</title>
        <authorList>
            <person name="Kublanov I."/>
            <person name="Sigalova O."/>
            <person name="Gavrilov S."/>
            <person name="Lebedinsky A."/>
            <person name="Ivanova N."/>
            <person name="Daum C."/>
            <person name="Reddy T."/>
            <person name="Klenk H.P."/>
            <person name="Goker M."/>
            <person name="Reva O."/>
            <person name="Miroshnichenko M."/>
            <person name="Kyprides N."/>
            <person name="Woyke T."/>
            <person name="Gelfand M."/>
        </authorList>
    </citation>
    <scope>NUCLEOTIDE SEQUENCE [LARGE SCALE GENOMIC DNA]</scope>
    <source>
        <strain evidence="3 6">LF13</strain>
    </source>
</reference>
<evidence type="ECO:0000259" key="2">
    <source>
        <dbReference type="SMART" id="SM00746"/>
    </source>
</evidence>
<feature type="domain" description="TRASH" evidence="2">
    <location>
        <begin position="49"/>
        <end position="88"/>
    </location>
</feature>
<dbReference type="Proteomes" id="UP000183868">
    <property type="component" value="Chromosome"/>
</dbReference>